<evidence type="ECO:0000313" key="2">
    <source>
        <dbReference type="Proteomes" id="UP000199170"/>
    </source>
</evidence>
<gene>
    <name evidence="1" type="ORF">SAMN04487946_10532</name>
</gene>
<dbReference type="EMBL" id="FNPB01000005">
    <property type="protein sequence ID" value="SDX99468.1"/>
    <property type="molecule type" value="Genomic_DNA"/>
</dbReference>
<protein>
    <submittedName>
        <fullName evidence="1">Uncharacterized protein</fullName>
    </submittedName>
</protein>
<reference evidence="2" key="1">
    <citation type="submission" date="2016-10" db="EMBL/GenBank/DDBJ databases">
        <authorList>
            <person name="Varghese N."/>
            <person name="Submissions S."/>
        </authorList>
    </citation>
    <scope>NUCLEOTIDE SEQUENCE [LARGE SCALE GENOMIC DNA]</scope>
    <source>
        <strain evidence="2">CGMCC 1.10118</strain>
    </source>
</reference>
<proteinExistence type="predicted"/>
<dbReference type="AlphaFoldDB" id="A0A1H3G9Y9"/>
<organism evidence="1 2">
    <name type="scientific">Halobellus clavatus</name>
    <dbReference type="NCBI Taxonomy" id="660517"/>
    <lineage>
        <taxon>Archaea</taxon>
        <taxon>Methanobacteriati</taxon>
        <taxon>Methanobacteriota</taxon>
        <taxon>Stenosarchaea group</taxon>
        <taxon>Halobacteria</taxon>
        <taxon>Halobacteriales</taxon>
        <taxon>Haloferacaceae</taxon>
        <taxon>Halobellus</taxon>
    </lineage>
</organism>
<evidence type="ECO:0000313" key="1">
    <source>
        <dbReference type="EMBL" id="SDX99468.1"/>
    </source>
</evidence>
<accession>A0A1H3G9Y9</accession>
<keyword evidence="2" id="KW-1185">Reference proteome</keyword>
<name>A0A1H3G9Y9_9EURY</name>
<dbReference type="Proteomes" id="UP000199170">
    <property type="component" value="Unassembled WGS sequence"/>
</dbReference>
<sequence>MRFALALGLVLVLATGGVMTASTAEQQALNAEREHITNRLDDATCLDEWGVDAGTVRKSARVTRVTARGVRVRVTMPYAYRVEQDGEPLFADTASDATYVVSLRGAHRMSGDRIEPC</sequence>